<feature type="compositionally biased region" description="Polar residues" evidence="1">
    <location>
        <begin position="801"/>
        <end position="811"/>
    </location>
</feature>
<reference evidence="2" key="1">
    <citation type="submission" date="2022-11" db="EMBL/GenBank/DDBJ databases">
        <title>Centuries of genome instability and evolution in soft-shell clam transmissible cancer (bioRxiv).</title>
        <authorList>
            <person name="Hart S.F.M."/>
            <person name="Yonemitsu M.A."/>
            <person name="Giersch R.M."/>
            <person name="Beal B.F."/>
            <person name="Arriagada G."/>
            <person name="Davis B.W."/>
            <person name="Ostrander E.A."/>
            <person name="Goff S.P."/>
            <person name="Metzger M.J."/>
        </authorList>
    </citation>
    <scope>NUCLEOTIDE SEQUENCE</scope>
    <source>
        <strain evidence="2">MELC-2E11</strain>
        <tissue evidence="2">Siphon/mantle</tissue>
    </source>
</reference>
<feature type="region of interest" description="Disordered" evidence="1">
    <location>
        <begin position="378"/>
        <end position="418"/>
    </location>
</feature>
<feature type="region of interest" description="Disordered" evidence="1">
    <location>
        <begin position="840"/>
        <end position="864"/>
    </location>
</feature>
<accession>A0ABY7EM55</accession>
<organism evidence="2 3">
    <name type="scientific">Mya arenaria</name>
    <name type="common">Soft-shell clam</name>
    <dbReference type="NCBI Taxonomy" id="6604"/>
    <lineage>
        <taxon>Eukaryota</taxon>
        <taxon>Metazoa</taxon>
        <taxon>Spiralia</taxon>
        <taxon>Lophotrochozoa</taxon>
        <taxon>Mollusca</taxon>
        <taxon>Bivalvia</taxon>
        <taxon>Autobranchia</taxon>
        <taxon>Heteroconchia</taxon>
        <taxon>Euheterodonta</taxon>
        <taxon>Imparidentia</taxon>
        <taxon>Neoheterodontei</taxon>
        <taxon>Myida</taxon>
        <taxon>Myoidea</taxon>
        <taxon>Myidae</taxon>
        <taxon>Mya</taxon>
    </lineage>
</organism>
<feature type="compositionally biased region" description="Low complexity" evidence="1">
    <location>
        <begin position="812"/>
        <end position="822"/>
    </location>
</feature>
<feature type="region of interest" description="Disordered" evidence="1">
    <location>
        <begin position="773"/>
        <end position="824"/>
    </location>
</feature>
<dbReference type="Proteomes" id="UP001164746">
    <property type="component" value="Chromosome 7"/>
</dbReference>
<feature type="region of interest" description="Disordered" evidence="1">
    <location>
        <begin position="730"/>
        <end position="754"/>
    </location>
</feature>
<feature type="compositionally biased region" description="Low complexity" evidence="1">
    <location>
        <begin position="402"/>
        <end position="414"/>
    </location>
</feature>
<sequence>MQNLYCSYPPFVYVEEPEPEMDWRIPGSMHTSFQSVMRGMKFINTAQQRVHAPSSPDEETRIISSMPSILDFKNRQALARQGFYGDQYLLHEKHDLKNEPKSRKTSALSAAEKRKQFVDRVKSKSKNWSFTDEDIEEQSEGRSRQRESVDSWDRGLVLKSFSDRFSSDSSMESNDSMDEKQKLRRQSSISNLRKQYQDTIRHSIDHGDSYPVFTLDEESDPVEPHRGITELRKRQVDDLMLSKIDDGDYVAEPSKIREFRGDSALILAQKSTQSTLVGSPVTPREFNYSFDESLRDGKEEFDFESPPNSSRNKKVKLKNGVSIVIEEDISDENNAIQREVNPQLHITSNHELSAQPMNHRSDSCNTLVAQDSNYENDLVENGDLSSRHGEFTEGQGQDPYQSDALSESSSSLISGGTVIRGYSPRDFDDLSRSSGSYIAEHHRLKPKVPNPPQESFELEEISSADTLDDLGGPMEKSLSTHSDSSGFADLDMPGEITYTDSSRTMPAHSLETAEKHTMLDTSRLLNVTKHLVRSGDSFDDKENINPSLESITYSCKTAANDKAVTFTVDIPLSPQQQPITSADTVSQSQSRRHPRYVSALKLDMELLGDNVSVKSSDSSVRIKPAGPVTFTKLGSSGNNELDIEGTGCENLNERNDHWPTKQDLLLDLSFTQSKDNNVSDFKASPDQSDFVTKQKENIIQRKKSKEALVAAKNQTADWLLNTGHGDLSRNQARNAWGSTPDLKPKMPFSFQNNPRMSRLKHEGQHSFDILLDRNGQPESTLGRSSPLIQQRSVDSEHPISPQKSKPTYQNESFSSLQSSAESTNKKPFLKNLDVSACSSMDESVNSSRPSLIGSSASDTVPKMPNMKFKPNFHLKNWTRLPKQKMLEEETRLMQHAVQRYKTELCIMENMLFSLYSRVQKDLIPEERAEVEELQQLWSQVRKEVIKMEDLLADRLHSVLAGNNSYSPLDALEIIQTMIDLLREQLYHQQMCICRDVSFCEDDDEDELLPISPSVPSTSGSVDGSWMSEISNQMIDLKTSLETSQETQRQELKDRIAELDLNVHGCKL</sequence>
<feature type="compositionally biased region" description="Polar residues" evidence="1">
    <location>
        <begin position="776"/>
        <end position="792"/>
    </location>
</feature>
<protein>
    <submittedName>
        <fullName evidence="2">Uncharacterized protein</fullName>
    </submittedName>
</protein>
<name>A0ABY7EM55_MYAAR</name>
<evidence type="ECO:0000256" key="1">
    <source>
        <dbReference type="SAM" id="MobiDB-lite"/>
    </source>
</evidence>
<evidence type="ECO:0000313" key="3">
    <source>
        <dbReference type="Proteomes" id="UP001164746"/>
    </source>
</evidence>
<feature type="compositionally biased region" description="Polar residues" evidence="1">
    <location>
        <begin position="840"/>
        <end position="858"/>
    </location>
</feature>
<keyword evidence="3" id="KW-1185">Reference proteome</keyword>
<feature type="region of interest" description="Disordered" evidence="1">
    <location>
        <begin position="466"/>
        <end position="489"/>
    </location>
</feature>
<gene>
    <name evidence="2" type="ORF">MAR_036134</name>
</gene>
<feature type="region of interest" description="Disordered" evidence="1">
    <location>
        <begin position="165"/>
        <end position="190"/>
    </location>
</feature>
<dbReference type="EMBL" id="CP111018">
    <property type="protein sequence ID" value="WAR11058.1"/>
    <property type="molecule type" value="Genomic_DNA"/>
</dbReference>
<evidence type="ECO:0000313" key="2">
    <source>
        <dbReference type="EMBL" id="WAR11058.1"/>
    </source>
</evidence>
<proteinExistence type="predicted"/>
<feature type="region of interest" description="Disordered" evidence="1">
    <location>
        <begin position="94"/>
        <end position="114"/>
    </location>
</feature>